<evidence type="ECO:0000256" key="4">
    <source>
        <dbReference type="ARBA" id="ARBA00022801"/>
    </source>
</evidence>
<protein>
    <recommendedName>
        <fullName evidence="8">Peptidase M3A/M3B catalytic domain-containing protein</fullName>
    </recommendedName>
</protein>
<dbReference type="CDD" id="cd06456">
    <property type="entry name" value="M3A_DCP"/>
    <property type="match status" value="1"/>
</dbReference>
<dbReference type="Proteomes" id="UP000030101">
    <property type="component" value="Unassembled WGS sequence"/>
</dbReference>
<dbReference type="InterPro" id="IPR001567">
    <property type="entry name" value="Pept_M3A_M3B_dom"/>
</dbReference>
<dbReference type="EMBL" id="JQZV01000006">
    <property type="protein sequence ID" value="KGN93006.1"/>
    <property type="molecule type" value="Genomic_DNA"/>
</dbReference>
<keyword evidence="2 7" id="KW-0645">Protease</keyword>
<dbReference type="PANTHER" id="PTHR43660">
    <property type="entry name" value="DIPEPTIDYL CARBOXYPEPTIDASE"/>
    <property type="match status" value="1"/>
</dbReference>
<dbReference type="Gene3D" id="3.40.390.10">
    <property type="entry name" value="Collagenase (Catalytic Domain)"/>
    <property type="match status" value="1"/>
</dbReference>
<evidence type="ECO:0000313" key="9">
    <source>
        <dbReference type="EMBL" id="KGN93006.1"/>
    </source>
</evidence>
<evidence type="ECO:0000256" key="7">
    <source>
        <dbReference type="RuleBase" id="RU003435"/>
    </source>
</evidence>
<evidence type="ECO:0000259" key="8">
    <source>
        <dbReference type="Pfam" id="PF01432"/>
    </source>
</evidence>
<comment type="cofactor">
    <cofactor evidence="7">
        <name>Zn(2+)</name>
        <dbReference type="ChEBI" id="CHEBI:29105"/>
    </cofactor>
    <text evidence="7">Binds 1 zinc ion.</text>
</comment>
<evidence type="ECO:0000313" key="10">
    <source>
        <dbReference type="Proteomes" id="UP000030101"/>
    </source>
</evidence>
<evidence type="ECO:0000256" key="3">
    <source>
        <dbReference type="ARBA" id="ARBA00022723"/>
    </source>
</evidence>
<dbReference type="Gene3D" id="1.10.1370.10">
    <property type="entry name" value="Neurolysin, domain 3"/>
    <property type="match status" value="1"/>
</dbReference>
<keyword evidence="4 7" id="KW-0378">Hydrolase</keyword>
<keyword evidence="6 7" id="KW-0482">Metalloprotease</keyword>
<dbReference type="InterPro" id="IPR034005">
    <property type="entry name" value="M3A_DCP"/>
</dbReference>
<reference evidence="9 10" key="1">
    <citation type="submission" date="2014-08" db="EMBL/GenBank/DDBJ databases">
        <title>Porphyromonas canoris strain:OH2762 Genome sequencing.</title>
        <authorList>
            <person name="Wallis C."/>
            <person name="Deusch O."/>
            <person name="O'Flynn C."/>
            <person name="Davis I."/>
            <person name="Jospin G."/>
            <person name="Darling A.E."/>
            <person name="Coil D.A."/>
            <person name="Alexiev A."/>
            <person name="Horsfall A."/>
            <person name="Kirkwood N."/>
            <person name="Harris S."/>
            <person name="Eisen J.A."/>
        </authorList>
    </citation>
    <scope>NUCLEOTIDE SEQUENCE [LARGE SCALE GENOMIC DNA]</scope>
    <source>
        <strain evidence="10">COT-108 OH2762</strain>
    </source>
</reference>
<comment type="caution">
    <text evidence="9">The sequence shown here is derived from an EMBL/GenBank/DDBJ whole genome shotgun (WGS) entry which is preliminary data.</text>
</comment>
<dbReference type="Pfam" id="PF01432">
    <property type="entry name" value="Peptidase_M3"/>
    <property type="match status" value="1"/>
</dbReference>
<gene>
    <name evidence="9" type="ORF">HQ43_03820</name>
</gene>
<dbReference type="PANTHER" id="PTHR43660:SF1">
    <property type="entry name" value="DIPEPTIDYL CARBOXYPEPTIDASE"/>
    <property type="match status" value="1"/>
</dbReference>
<dbReference type="RefSeq" id="WP_036789863.1">
    <property type="nucleotide sequence ID" value="NZ_JQZV01000006.1"/>
</dbReference>
<dbReference type="InterPro" id="IPR024079">
    <property type="entry name" value="MetalloPept_cat_dom_sf"/>
</dbReference>
<evidence type="ECO:0000256" key="2">
    <source>
        <dbReference type="ARBA" id="ARBA00022670"/>
    </source>
</evidence>
<keyword evidence="3 7" id="KW-0479">Metal-binding</keyword>
<accession>A0ABR4XMZ4</accession>
<comment type="similarity">
    <text evidence="1 7">Belongs to the peptidase M3 family.</text>
</comment>
<evidence type="ECO:0000256" key="1">
    <source>
        <dbReference type="ARBA" id="ARBA00006040"/>
    </source>
</evidence>
<dbReference type="InterPro" id="IPR024077">
    <property type="entry name" value="Neurolysin/TOP_dom2"/>
</dbReference>
<proteinExistence type="inferred from homology"/>
<keyword evidence="10" id="KW-1185">Reference proteome</keyword>
<evidence type="ECO:0000256" key="6">
    <source>
        <dbReference type="ARBA" id="ARBA00023049"/>
    </source>
</evidence>
<dbReference type="SUPFAM" id="SSF55486">
    <property type="entry name" value="Metalloproteases ('zincins'), catalytic domain"/>
    <property type="match status" value="1"/>
</dbReference>
<name>A0ABR4XMZ4_9PORP</name>
<sequence>MKSESTIIYPDFSDLSTASLSRKITEGIEAHKREVAEIKSVAEKDATFENVILALERSGQALEQASNLFFNLLHTDSTDERQTEAERLVPLLTEWSNAMKYDDVLAQLIKTVYEKQPQPEDEADRRLLQRTYEGYRDSGAYLEKEKKRELEEIKSALSSHTLAFANHVLVEQNAFIFHTESDADLKGIPATALAIAHEKAKSKGLNGWVFDLSAPSFLAVMSYAEDRELRRKFYMERQTLGNHPEKSETYNGDLLREIARLRLRMAQILGEPTYAHLSLRKKMAHSPEGVYKMLDSLKAAYKPKAEAELEEVRRFFVSEGFIGKEDRLQPWDWAFASEMYRQRMLKFDAEELRPYFSLDKVIKAVFGLATTLFGIEFRPDSDAPVYREDVAAYRVVRTSTEEVVGILYTDFFPNPGKQNGAWMTNFSEHWMDAEGIAHLPVVSIVMNFTPPTSTQPSLLTYDEVNTFLHEFGHALHGLLTRVKHGSLSGTNVVRDFVELPSQWMENFLRQPDYVASFAHHHETGEPLPKELLEKLLSTQNFLSGYAGLRQLNFGYLDMFWHTLSDIEAIPTVAEAEAEACKATTLIDTPSEVAISTAFNHIFSGGYAAGYYGYKWAEVLDADAFDYLLEEGLWSGTVASKFLHHILEQGDLRDPDILYREFRGRDAKIDALLKRDGVEQ</sequence>
<dbReference type="InterPro" id="IPR045090">
    <property type="entry name" value="Pept_M3A_M3B"/>
</dbReference>
<organism evidence="9 10">
    <name type="scientific">Porphyromonas canoris</name>
    <dbReference type="NCBI Taxonomy" id="36875"/>
    <lineage>
        <taxon>Bacteria</taxon>
        <taxon>Pseudomonadati</taxon>
        <taxon>Bacteroidota</taxon>
        <taxon>Bacteroidia</taxon>
        <taxon>Bacteroidales</taxon>
        <taxon>Porphyromonadaceae</taxon>
        <taxon>Porphyromonas</taxon>
    </lineage>
</organism>
<evidence type="ECO:0000256" key="5">
    <source>
        <dbReference type="ARBA" id="ARBA00022833"/>
    </source>
</evidence>
<keyword evidence="5 7" id="KW-0862">Zinc</keyword>
<feature type="domain" description="Peptidase M3A/M3B catalytic" evidence="8">
    <location>
        <begin position="220"/>
        <end position="674"/>
    </location>
</feature>